<dbReference type="PANTHER" id="PTHR47894:SF4">
    <property type="entry name" value="HTH-TYPE TRANSCRIPTIONAL REGULATOR GADX"/>
    <property type="match status" value="1"/>
</dbReference>
<evidence type="ECO:0000259" key="4">
    <source>
        <dbReference type="PROSITE" id="PS01124"/>
    </source>
</evidence>
<keyword evidence="1" id="KW-0805">Transcription regulation</keyword>
<dbReference type="Pfam" id="PF12625">
    <property type="entry name" value="Arabinose_bd"/>
    <property type="match status" value="1"/>
</dbReference>
<feature type="domain" description="HTH araC/xylS-type" evidence="4">
    <location>
        <begin position="248"/>
        <end position="330"/>
    </location>
</feature>
<accession>A0AAW7MPX2</accession>
<dbReference type="Pfam" id="PF12833">
    <property type="entry name" value="HTH_18"/>
    <property type="match status" value="1"/>
</dbReference>
<evidence type="ECO:0000313" key="8">
    <source>
        <dbReference type="Proteomes" id="UP001172791"/>
    </source>
</evidence>
<dbReference type="Proteomes" id="UP001172791">
    <property type="component" value="Unassembled WGS sequence"/>
</dbReference>
<gene>
    <name evidence="5" type="ORF">DBA34_15275</name>
    <name evidence="6" type="ORF">DBB29_18580</name>
</gene>
<dbReference type="RefSeq" id="WP_301235334.1">
    <property type="nucleotide sequence ID" value="NZ_QAIC01000040.1"/>
</dbReference>
<evidence type="ECO:0000313" key="7">
    <source>
        <dbReference type="Proteomes" id="UP001172788"/>
    </source>
</evidence>
<keyword evidence="7" id="KW-1185">Reference proteome</keyword>
<dbReference type="SMART" id="SM00342">
    <property type="entry name" value="HTH_ARAC"/>
    <property type="match status" value="1"/>
</dbReference>
<evidence type="ECO:0000313" key="5">
    <source>
        <dbReference type="EMBL" id="MDN4574613.1"/>
    </source>
</evidence>
<dbReference type="GO" id="GO:0005829">
    <property type="term" value="C:cytosol"/>
    <property type="evidence" value="ECO:0007669"/>
    <property type="project" value="TreeGrafter"/>
</dbReference>
<dbReference type="InterPro" id="IPR032687">
    <property type="entry name" value="AraC-type_N"/>
</dbReference>
<dbReference type="Proteomes" id="UP001172788">
    <property type="component" value="Unassembled WGS sequence"/>
</dbReference>
<dbReference type="AlphaFoldDB" id="A0AAW7MPX2"/>
<sequence length="339" mass="38069">MDLQIRAATFSGYLEVAQALHFSPHELLRKAGIDPAVLATPEQLISAKAMVWLIEESAVQTGKMNFGLRMADQRKASGMGVVGMLLPHRRTLRDAIETLIEYRQLLNAMLVTDITDNGNVVFIRQEVMPVTGHYSRQATELAMGVLVNACRLLLGAKWRPLSIHFTHSPPSELMFHERVFGCEVVFDSELNGFTCFSRDLDGLNPLADPFMVEQLERSIQSRLEVDRDSVTLAAQRAIVLLLPVGRASINQVADHLDMSVRTLQRRLDDEAQQFSDLVGALRRDLAAQYLMNKRYSIEHVATLLGYTSQSAFARWFKGEYGRSPTRWRASPSSTESHPD</sequence>
<proteinExistence type="predicted"/>
<keyword evidence="3" id="KW-0804">Transcription</keyword>
<dbReference type="GO" id="GO:0003700">
    <property type="term" value="F:DNA-binding transcription factor activity"/>
    <property type="evidence" value="ECO:0007669"/>
    <property type="project" value="InterPro"/>
</dbReference>
<dbReference type="InterPro" id="IPR018060">
    <property type="entry name" value="HTH_AraC"/>
</dbReference>
<organism evidence="5 8">
    <name type="scientific">Pandoraea cepalis</name>
    <dbReference type="NCBI Taxonomy" id="2508294"/>
    <lineage>
        <taxon>Bacteria</taxon>
        <taxon>Pseudomonadati</taxon>
        <taxon>Pseudomonadota</taxon>
        <taxon>Betaproteobacteria</taxon>
        <taxon>Burkholderiales</taxon>
        <taxon>Burkholderiaceae</taxon>
        <taxon>Pandoraea</taxon>
    </lineage>
</organism>
<reference evidence="5" key="1">
    <citation type="submission" date="2018-04" db="EMBL/GenBank/DDBJ databases">
        <authorList>
            <person name="Jy Z."/>
        </authorList>
    </citation>
    <scope>NUCLEOTIDE SEQUENCE</scope>
    <source>
        <strain evidence="6">AS13</strain>
        <strain evidence="5">LA18</strain>
    </source>
</reference>
<evidence type="ECO:0000256" key="3">
    <source>
        <dbReference type="ARBA" id="ARBA00023163"/>
    </source>
</evidence>
<dbReference type="Gene3D" id="1.10.10.60">
    <property type="entry name" value="Homeodomain-like"/>
    <property type="match status" value="1"/>
</dbReference>
<protein>
    <submittedName>
        <fullName evidence="5">AraC family transcriptional regulator</fullName>
    </submittedName>
</protein>
<keyword evidence="2" id="KW-0238">DNA-binding</keyword>
<dbReference type="EMBL" id="QAIC01000040">
    <property type="protein sequence ID" value="MDN4574613.1"/>
    <property type="molecule type" value="Genomic_DNA"/>
</dbReference>
<dbReference type="GO" id="GO:0000976">
    <property type="term" value="F:transcription cis-regulatory region binding"/>
    <property type="evidence" value="ECO:0007669"/>
    <property type="project" value="TreeGrafter"/>
</dbReference>
<dbReference type="EMBL" id="QAID01000043">
    <property type="protein sequence ID" value="MDN4580116.1"/>
    <property type="molecule type" value="Genomic_DNA"/>
</dbReference>
<dbReference type="PROSITE" id="PS01124">
    <property type="entry name" value="HTH_ARAC_FAMILY_2"/>
    <property type="match status" value="1"/>
</dbReference>
<evidence type="ECO:0000256" key="1">
    <source>
        <dbReference type="ARBA" id="ARBA00023015"/>
    </source>
</evidence>
<dbReference type="InterPro" id="IPR009057">
    <property type="entry name" value="Homeodomain-like_sf"/>
</dbReference>
<name>A0AAW7MPX2_9BURK</name>
<evidence type="ECO:0000313" key="6">
    <source>
        <dbReference type="EMBL" id="MDN4580116.1"/>
    </source>
</evidence>
<dbReference type="PANTHER" id="PTHR47894">
    <property type="entry name" value="HTH-TYPE TRANSCRIPTIONAL REGULATOR GADX"/>
    <property type="match status" value="1"/>
</dbReference>
<dbReference type="SUPFAM" id="SSF46689">
    <property type="entry name" value="Homeodomain-like"/>
    <property type="match status" value="1"/>
</dbReference>
<evidence type="ECO:0000256" key="2">
    <source>
        <dbReference type="ARBA" id="ARBA00023125"/>
    </source>
</evidence>
<comment type="caution">
    <text evidence="5">The sequence shown here is derived from an EMBL/GenBank/DDBJ whole genome shotgun (WGS) entry which is preliminary data.</text>
</comment>